<comment type="caution">
    <text evidence="2">The sequence shown here is derived from an EMBL/GenBank/DDBJ whole genome shotgun (WGS) entry which is preliminary data.</text>
</comment>
<evidence type="ECO:0000313" key="3">
    <source>
        <dbReference type="Proteomes" id="UP000320547"/>
    </source>
</evidence>
<organism evidence="2 3">
    <name type="scientific">Altererythrobacter ishigakiensis</name>
    <dbReference type="NCBI Taxonomy" id="476157"/>
    <lineage>
        <taxon>Bacteria</taxon>
        <taxon>Pseudomonadati</taxon>
        <taxon>Pseudomonadota</taxon>
        <taxon>Alphaproteobacteria</taxon>
        <taxon>Sphingomonadales</taxon>
        <taxon>Erythrobacteraceae</taxon>
        <taxon>Altererythrobacter</taxon>
    </lineage>
</organism>
<feature type="region of interest" description="Disordered" evidence="1">
    <location>
        <begin position="238"/>
        <end position="260"/>
    </location>
</feature>
<dbReference type="AlphaFoldDB" id="A0A562UVX9"/>
<reference evidence="2 3" key="1">
    <citation type="submission" date="2019-07" db="EMBL/GenBank/DDBJ databases">
        <title>Genomic Encyclopedia of Archaeal and Bacterial Type Strains, Phase II (KMG-II): from individual species to whole genera.</title>
        <authorList>
            <person name="Goeker M."/>
        </authorList>
    </citation>
    <scope>NUCLEOTIDE SEQUENCE [LARGE SCALE GENOMIC DNA]</scope>
    <source>
        <strain evidence="2 3">ATCC BAA-2084</strain>
    </source>
</reference>
<keyword evidence="3" id="KW-1185">Reference proteome</keyword>
<evidence type="ECO:0000313" key="2">
    <source>
        <dbReference type="EMBL" id="TWJ09718.1"/>
    </source>
</evidence>
<proteinExistence type="predicted"/>
<dbReference type="EMBL" id="VLLK01000001">
    <property type="protein sequence ID" value="TWJ09718.1"/>
    <property type="molecule type" value="Genomic_DNA"/>
</dbReference>
<protein>
    <submittedName>
        <fullName evidence="2">Uncharacterized protein</fullName>
    </submittedName>
</protein>
<gene>
    <name evidence="2" type="ORF">JN10_1360</name>
</gene>
<dbReference type="Proteomes" id="UP000320547">
    <property type="component" value="Unassembled WGS sequence"/>
</dbReference>
<accession>A0A562UVX9</accession>
<evidence type="ECO:0000256" key="1">
    <source>
        <dbReference type="SAM" id="MobiDB-lite"/>
    </source>
</evidence>
<dbReference type="STRING" id="476157.GCA_001663155_01993"/>
<sequence length="260" mass="27245">MAAAAAASLVFSVAACGEMEDAPAEAELSGTWKANVDSAEFENSVNSYTLADGTYTCNHCIPPFSVAADGEWQSVDRPGVDSLKLTIVDDNTLESSSRKGEEVLGESVWNVSEDGQSMTVSWTNFRGDETTNGSTTYARASAGPDGAHAVSGEWTVAELGEMSDAALTWTYTIEGDTITSTGNSGGYTATLGGDPVTPEDDDTGGVLAVEKTGENSYRETYSRDGEVINILDLTVDGDTLSGVSTDPRDGSTVKWTATRQ</sequence>
<name>A0A562UVX9_9SPHN</name>